<dbReference type="VEuPathDB" id="TriTrypDB:TRSC58_07484"/>
<dbReference type="Proteomes" id="UP000031737">
    <property type="component" value="Unassembled WGS sequence"/>
</dbReference>
<dbReference type="AlphaFoldDB" id="A0A061ISR2"/>
<protein>
    <submittedName>
        <fullName evidence="2">Uncharacterized protein</fullName>
    </submittedName>
</protein>
<sequence>MELKQARGSNYKLRPSQKRSEQRWKRERKGWYKRERRTGAVERITKQAKEKKKRKKKRKANAEEEEKEREPLLLLACLSFPCMYAAK</sequence>
<accession>A0A061ISR2</accession>
<feature type="region of interest" description="Disordered" evidence="1">
    <location>
        <begin position="1"/>
        <end position="69"/>
    </location>
</feature>
<comment type="caution">
    <text evidence="2">The sequence shown here is derived from an EMBL/GenBank/DDBJ whole genome shotgun (WGS) entry which is preliminary data.</text>
</comment>
<feature type="compositionally biased region" description="Basic and acidic residues" evidence="1">
    <location>
        <begin position="18"/>
        <end position="48"/>
    </location>
</feature>
<gene>
    <name evidence="2" type="ORF">TRSC58_07484</name>
</gene>
<evidence type="ECO:0000256" key="1">
    <source>
        <dbReference type="SAM" id="MobiDB-lite"/>
    </source>
</evidence>
<evidence type="ECO:0000313" key="2">
    <source>
        <dbReference type="EMBL" id="ESL04950.1"/>
    </source>
</evidence>
<evidence type="ECO:0000313" key="3">
    <source>
        <dbReference type="Proteomes" id="UP000031737"/>
    </source>
</evidence>
<dbReference type="EMBL" id="AUPL01007832">
    <property type="protein sequence ID" value="ESL04950.1"/>
    <property type="molecule type" value="Genomic_DNA"/>
</dbReference>
<keyword evidence="3" id="KW-1185">Reference proteome</keyword>
<feature type="compositionally biased region" description="Basic residues" evidence="1">
    <location>
        <begin position="49"/>
        <end position="59"/>
    </location>
</feature>
<name>A0A061ISR2_TRYRA</name>
<proteinExistence type="predicted"/>
<reference evidence="2 3" key="1">
    <citation type="submission" date="2013-07" db="EMBL/GenBank/DDBJ databases">
        <authorList>
            <person name="Stoco P.H."/>
            <person name="Wagner G."/>
            <person name="Gerber A."/>
            <person name="Zaha A."/>
            <person name="Thompson C."/>
            <person name="Bartholomeu D.C."/>
            <person name="Luckemeyer D.D."/>
            <person name="Bahia D."/>
            <person name="Loreto E."/>
            <person name="Prestes E.B."/>
            <person name="Lima F.M."/>
            <person name="Rodrigues-Luiz G."/>
            <person name="Vallejo G.A."/>
            <person name="Filho J.F."/>
            <person name="Monteiro K.M."/>
            <person name="Tyler K.M."/>
            <person name="de Almeida L.G."/>
            <person name="Ortiz M.F."/>
            <person name="Siervo M.A."/>
            <person name="de Moraes M.H."/>
            <person name="Cunha O.L."/>
            <person name="Mendonca-Neto R."/>
            <person name="Silva R."/>
            <person name="Teixeira S.M."/>
            <person name="Murta S.M."/>
            <person name="Sincero T.C."/>
            <person name="Mendes T.A."/>
            <person name="Urmenyi T.P."/>
            <person name="Silva V.G."/>
            <person name="da Rocha W.D."/>
            <person name="Andersson B."/>
            <person name="Romanha A.J."/>
            <person name="Steindel M."/>
            <person name="de Vasconcelos A.T."/>
            <person name="Grisard E.C."/>
        </authorList>
    </citation>
    <scope>NUCLEOTIDE SEQUENCE [LARGE SCALE GENOMIC DNA]</scope>
    <source>
        <strain evidence="2 3">SC58</strain>
    </source>
</reference>
<organism evidence="2 3">
    <name type="scientific">Trypanosoma rangeli SC58</name>
    <dbReference type="NCBI Taxonomy" id="429131"/>
    <lineage>
        <taxon>Eukaryota</taxon>
        <taxon>Discoba</taxon>
        <taxon>Euglenozoa</taxon>
        <taxon>Kinetoplastea</taxon>
        <taxon>Metakinetoplastina</taxon>
        <taxon>Trypanosomatida</taxon>
        <taxon>Trypanosomatidae</taxon>
        <taxon>Trypanosoma</taxon>
        <taxon>Herpetosoma</taxon>
    </lineage>
</organism>